<organism evidence="1 2">
    <name type="scientific">Caballeronia novacaledonica</name>
    <dbReference type="NCBI Taxonomy" id="1544861"/>
    <lineage>
        <taxon>Bacteria</taxon>
        <taxon>Pseudomonadati</taxon>
        <taxon>Pseudomonadota</taxon>
        <taxon>Betaproteobacteria</taxon>
        <taxon>Burkholderiales</taxon>
        <taxon>Burkholderiaceae</taxon>
        <taxon>Caballeronia</taxon>
    </lineage>
</organism>
<evidence type="ECO:0000313" key="2">
    <source>
        <dbReference type="Proteomes" id="UP001055013"/>
    </source>
</evidence>
<dbReference type="EMBL" id="BPUR01000008">
    <property type="protein sequence ID" value="GJH18107.1"/>
    <property type="molecule type" value="Genomic_DNA"/>
</dbReference>
<dbReference type="Proteomes" id="UP001055013">
    <property type="component" value="Unassembled WGS sequence"/>
</dbReference>
<comment type="caution">
    <text evidence="1">The sequence shown here is derived from an EMBL/GenBank/DDBJ whole genome shotgun (WGS) entry which is preliminary data.</text>
</comment>
<reference evidence="1" key="1">
    <citation type="submission" date="2021-09" db="EMBL/GenBank/DDBJ databases">
        <title>Isolation and characterization of 3-chlorobenzoate degrading bacteria from soils in Shizuoka.</title>
        <authorList>
            <person name="Ifat A."/>
            <person name="Ogawa N."/>
            <person name="Kimbara K."/>
            <person name="Moriuchi R."/>
            <person name="Dohra H."/>
            <person name="Shintani M."/>
        </authorList>
    </citation>
    <scope>NUCLEOTIDE SEQUENCE</scope>
    <source>
        <strain evidence="1">19CS2-2</strain>
    </source>
</reference>
<sequence>MTPTQRLALLTLPSVVAASVGAGIAFVRPPGARTTSVIQHFTAGIVFAAAALELLPEDRKRALWPVLIGFGLGLSLMLGIKSMCNRLEKRFEGTEFPTGLIIVTAVDLVIDGLVLGIAFTAGEGTGLILTVALTLEVLFLSLAVSAALSAARAPKSAALVVPILLSMLLSISAIAATRLLANIPSMYYSALLGLGTVALIYLVTEELLTEAHEVEETPLATTAFFAGFIVFFVIEASV</sequence>
<proteinExistence type="predicted"/>
<accession>A0ACB5QTN6</accession>
<keyword evidence="2" id="KW-1185">Reference proteome</keyword>
<gene>
    <name evidence="1" type="ORF">CBA19CS22_16215</name>
</gene>
<protein>
    <submittedName>
        <fullName evidence="1">Uncharacterized protein</fullName>
    </submittedName>
</protein>
<name>A0ACB5QTN6_9BURK</name>
<evidence type="ECO:0000313" key="1">
    <source>
        <dbReference type="EMBL" id="GJH18107.1"/>
    </source>
</evidence>